<keyword evidence="2" id="KW-1185">Reference proteome</keyword>
<dbReference type="Proteomes" id="UP000256257">
    <property type="component" value="Unassembled WGS sequence"/>
</dbReference>
<proteinExistence type="predicted"/>
<evidence type="ECO:0000313" key="2">
    <source>
        <dbReference type="Proteomes" id="UP000256257"/>
    </source>
</evidence>
<gene>
    <name evidence="1" type="ORF">DRF67_09150</name>
</gene>
<evidence type="ECO:0008006" key="3">
    <source>
        <dbReference type="Google" id="ProtNLM"/>
    </source>
</evidence>
<organism evidence="1 2">
    <name type="scientific">Chryseobacterium pennipullorum</name>
    <dbReference type="NCBI Taxonomy" id="2258963"/>
    <lineage>
        <taxon>Bacteria</taxon>
        <taxon>Pseudomonadati</taxon>
        <taxon>Bacteroidota</taxon>
        <taxon>Flavobacteriia</taxon>
        <taxon>Flavobacteriales</taxon>
        <taxon>Weeksellaceae</taxon>
        <taxon>Chryseobacterium group</taxon>
        <taxon>Chryseobacterium</taxon>
    </lineage>
</organism>
<dbReference type="OrthoDB" id="1262786at2"/>
<comment type="caution">
    <text evidence="1">The sequence shown here is derived from an EMBL/GenBank/DDBJ whole genome shotgun (WGS) entry which is preliminary data.</text>
</comment>
<protein>
    <recommendedName>
        <fullName evidence="3">TonB C-terminal domain-containing protein</fullName>
    </recommendedName>
</protein>
<name>A0A3D9B469_9FLAO</name>
<accession>A0A3D9B469</accession>
<sequence>MNRTLILISITFATAGFSQATKVKKDQKLVHQYESGQPQDFSVPAPPVNPFPAQFPEGNKTFVKKVEQNLNKEALASLSKNLNTEIIIKVNGEGDVINISTYGKNETLNTEVKMAAIKSTENIKWTAGKNKRGEKVVDIVRIPFHYKK</sequence>
<dbReference type="EMBL" id="QNVV01000006">
    <property type="protein sequence ID" value="REC48046.1"/>
    <property type="molecule type" value="Genomic_DNA"/>
</dbReference>
<dbReference type="AlphaFoldDB" id="A0A3D9B469"/>
<dbReference type="RefSeq" id="WP_115927992.1">
    <property type="nucleotide sequence ID" value="NZ_QNVV01000006.1"/>
</dbReference>
<reference evidence="1 2" key="1">
    <citation type="submission" date="2018-06" db="EMBL/GenBank/DDBJ databases">
        <title>Novel Chryseobacterium species.</title>
        <authorList>
            <person name="Newman J."/>
            <person name="Hugo C."/>
            <person name="Oosthuizen L."/>
            <person name="Charimba G."/>
        </authorList>
    </citation>
    <scope>NUCLEOTIDE SEQUENCE [LARGE SCALE GENOMIC DNA]</scope>
    <source>
        <strain evidence="1 2">7_F195</strain>
    </source>
</reference>
<evidence type="ECO:0000313" key="1">
    <source>
        <dbReference type="EMBL" id="REC48046.1"/>
    </source>
</evidence>